<accession>A0A2H3ECK7</accession>
<dbReference type="Proteomes" id="UP000217790">
    <property type="component" value="Unassembled WGS sequence"/>
</dbReference>
<dbReference type="FunCoup" id="A0A2H3ECK7">
    <property type="interactions" value="1"/>
</dbReference>
<evidence type="ECO:0000259" key="8">
    <source>
        <dbReference type="PROSITE" id="PS50071"/>
    </source>
</evidence>
<dbReference type="SUPFAM" id="SSF46689">
    <property type="entry name" value="Homeodomain-like"/>
    <property type="match status" value="1"/>
</dbReference>
<keyword evidence="10" id="KW-1185">Reference proteome</keyword>
<evidence type="ECO:0000256" key="1">
    <source>
        <dbReference type="ARBA" id="ARBA00004123"/>
    </source>
</evidence>
<dbReference type="PANTHER" id="PTHR24339">
    <property type="entry name" value="HOMEOBOX PROTEIN EMX-RELATED"/>
    <property type="match status" value="1"/>
</dbReference>
<dbReference type="OMA" id="IDLPSCH"/>
<dbReference type="AlphaFoldDB" id="A0A2H3ECK7"/>
<evidence type="ECO:0000313" key="10">
    <source>
        <dbReference type="Proteomes" id="UP000217790"/>
    </source>
</evidence>
<dbReference type="GO" id="GO:0005634">
    <property type="term" value="C:nucleus"/>
    <property type="evidence" value="ECO:0007669"/>
    <property type="project" value="UniProtKB-SubCell"/>
</dbReference>
<dbReference type="GO" id="GO:0000978">
    <property type="term" value="F:RNA polymerase II cis-regulatory region sequence-specific DNA binding"/>
    <property type="evidence" value="ECO:0007669"/>
    <property type="project" value="TreeGrafter"/>
</dbReference>
<dbReference type="InParanoid" id="A0A2H3ECK7"/>
<feature type="domain" description="Homeobox" evidence="8">
    <location>
        <begin position="86"/>
        <end position="146"/>
    </location>
</feature>
<dbReference type="Pfam" id="PF00046">
    <property type="entry name" value="Homeodomain"/>
    <property type="match status" value="1"/>
</dbReference>
<dbReference type="InterPro" id="IPR050877">
    <property type="entry name" value="EMX-VAX-Noto_Homeobox_TFs"/>
</dbReference>
<organism evidence="9 10">
    <name type="scientific">Armillaria gallica</name>
    <name type="common">Bulbous honey fungus</name>
    <name type="synonym">Armillaria bulbosa</name>
    <dbReference type="NCBI Taxonomy" id="47427"/>
    <lineage>
        <taxon>Eukaryota</taxon>
        <taxon>Fungi</taxon>
        <taxon>Dikarya</taxon>
        <taxon>Basidiomycota</taxon>
        <taxon>Agaricomycotina</taxon>
        <taxon>Agaricomycetes</taxon>
        <taxon>Agaricomycetidae</taxon>
        <taxon>Agaricales</taxon>
        <taxon>Marasmiineae</taxon>
        <taxon>Physalacriaceae</taxon>
        <taxon>Armillaria</taxon>
    </lineage>
</organism>
<feature type="region of interest" description="Disordered" evidence="7">
    <location>
        <begin position="1"/>
        <end position="96"/>
    </location>
</feature>
<feature type="DNA-binding region" description="Homeobox" evidence="5">
    <location>
        <begin position="88"/>
        <end position="147"/>
    </location>
</feature>
<dbReference type="CDD" id="cd00086">
    <property type="entry name" value="homeodomain"/>
    <property type="match status" value="1"/>
</dbReference>
<evidence type="ECO:0000256" key="5">
    <source>
        <dbReference type="PROSITE-ProRule" id="PRU00108"/>
    </source>
</evidence>
<dbReference type="SMART" id="SM00389">
    <property type="entry name" value="HOX"/>
    <property type="match status" value="1"/>
</dbReference>
<dbReference type="EMBL" id="KZ293644">
    <property type="protein sequence ID" value="PBL03835.1"/>
    <property type="molecule type" value="Genomic_DNA"/>
</dbReference>
<evidence type="ECO:0000256" key="4">
    <source>
        <dbReference type="ARBA" id="ARBA00023242"/>
    </source>
</evidence>
<dbReference type="PROSITE" id="PS50071">
    <property type="entry name" value="HOMEOBOX_2"/>
    <property type="match status" value="1"/>
</dbReference>
<name>A0A2H3ECK7_ARMGA</name>
<feature type="compositionally biased region" description="Polar residues" evidence="7">
    <location>
        <begin position="44"/>
        <end position="58"/>
    </location>
</feature>
<evidence type="ECO:0000256" key="3">
    <source>
        <dbReference type="ARBA" id="ARBA00023155"/>
    </source>
</evidence>
<evidence type="ECO:0000256" key="7">
    <source>
        <dbReference type="SAM" id="MobiDB-lite"/>
    </source>
</evidence>
<keyword evidence="4 5" id="KW-0539">Nucleus</keyword>
<dbReference type="STRING" id="47427.A0A2H3ECK7"/>
<dbReference type="Pfam" id="PF24818">
    <property type="entry name" value="PH_TRF2_HOY1"/>
    <property type="match status" value="1"/>
</dbReference>
<protein>
    <submittedName>
        <fullName evidence="9">Homeobox-domain-containing protein</fullName>
    </submittedName>
</protein>
<keyword evidence="3 5" id="KW-0371">Homeobox</keyword>
<proteinExistence type="predicted"/>
<dbReference type="InterPro" id="IPR009057">
    <property type="entry name" value="Homeodomain-like_sf"/>
</dbReference>
<feature type="compositionally biased region" description="Low complexity" evidence="7">
    <location>
        <begin position="1"/>
        <end position="17"/>
    </location>
</feature>
<dbReference type="InterPro" id="IPR057939">
    <property type="entry name" value="TRF2_HOY1_PH"/>
</dbReference>
<dbReference type="Gene3D" id="1.10.10.60">
    <property type="entry name" value="Homeodomain-like"/>
    <property type="match status" value="1"/>
</dbReference>
<evidence type="ECO:0000313" key="9">
    <source>
        <dbReference type="EMBL" id="PBL03835.1"/>
    </source>
</evidence>
<dbReference type="GO" id="GO:0000981">
    <property type="term" value="F:DNA-binding transcription factor activity, RNA polymerase II-specific"/>
    <property type="evidence" value="ECO:0007669"/>
    <property type="project" value="TreeGrafter"/>
</dbReference>
<sequence length="568" mass="62159">MASRRTPLTRSTRSSLRIDLPSCHESDASGSPSPGLAAPSQSPDTPLNSNRPSPSGSDSIDEEGGKEPASGPKRSNSSTSTNSKGEKERRKRSRVTAEQLVHLEQFFAVERSPTAARRREISELLGMEERQTQVWFQNRRAKAKMLQTKNKDSVQAVSHPVPQRQADIIVPESPPKLLTGFQADLQRLIHETERTWTVTPQEPNLRHSSTAITIIPCTNLSIGTWRRIASNVSKHDLVAYVCESKQTLVWFISSNGCGFKMEIPFDTIVESEFTNAGPVSGLASFTLSRPPTFFLERTGSAFNEEPPRRAWSQSADWTEAYQATNVLRHEIIGSAMQLSHLVQALQTRTQTSVIYLHTPAYKGASPVEIPRPPMGSLTDSQPTYSYAASEQQNADYQAPSFTGPPTIPATPMGYAPKPVNTVVPAAAFTPSTFSTLTTACGVPESSSFGSSYTEYQYTSGHQSTGNYGQNMTQGAPSTPAGPYLAQPVPRAFYREHTQFEPSYQASGTVSEYQSTQVEQYVPTSPPLLTTPFYPPTSITQTYSDSQGVVTPGVPAIKYEVDDGSLFHH</sequence>
<keyword evidence="2 5" id="KW-0238">DNA-binding</keyword>
<dbReference type="OrthoDB" id="6159439at2759"/>
<dbReference type="InterPro" id="IPR001356">
    <property type="entry name" value="HD"/>
</dbReference>
<dbReference type="PANTHER" id="PTHR24339:SF28">
    <property type="entry name" value="E5-RELATED"/>
    <property type="match status" value="1"/>
</dbReference>
<gene>
    <name evidence="9" type="ORF">ARMGADRAFT_1004535</name>
</gene>
<reference evidence="10" key="1">
    <citation type="journal article" date="2017" name="Nat. Ecol. Evol.">
        <title>Genome expansion and lineage-specific genetic innovations in the forest pathogenic fungi Armillaria.</title>
        <authorList>
            <person name="Sipos G."/>
            <person name="Prasanna A.N."/>
            <person name="Walter M.C."/>
            <person name="O'Connor E."/>
            <person name="Balint B."/>
            <person name="Krizsan K."/>
            <person name="Kiss B."/>
            <person name="Hess J."/>
            <person name="Varga T."/>
            <person name="Slot J."/>
            <person name="Riley R."/>
            <person name="Boka B."/>
            <person name="Rigling D."/>
            <person name="Barry K."/>
            <person name="Lee J."/>
            <person name="Mihaltcheva S."/>
            <person name="LaButti K."/>
            <person name="Lipzen A."/>
            <person name="Waldron R."/>
            <person name="Moloney N.M."/>
            <person name="Sperisen C."/>
            <person name="Kredics L."/>
            <person name="Vagvoelgyi C."/>
            <person name="Patrignani A."/>
            <person name="Fitzpatrick D."/>
            <person name="Nagy I."/>
            <person name="Doyle S."/>
            <person name="Anderson J.B."/>
            <person name="Grigoriev I.V."/>
            <person name="Gueldener U."/>
            <person name="Muensterkoetter M."/>
            <person name="Nagy L.G."/>
        </authorList>
    </citation>
    <scope>NUCLEOTIDE SEQUENCE [LARGE SCALE GENOMIC DNA]</scope>
    <source>
        <strain evidence="10">Ar21-2</strain>
    </source>
</reference>
<feature type="compositionally biased region" description="Low complexity" evidence="7">
    <location>
        <begin position="28"/>
        <end position="43"/>
    </location>
</feature>
<evidence type="ECO:0000256" key="6">
    <source>
        <dbReference type="RuleBase" id="RU000682"/>
    </source>
</evidence>
<comment type="subcellular location">
    <subcellularLocation>
        <location evidence="1 5 6">Nucleus</location>
    </subcellularLocation>
</comment>
<evidence type="ECO:0000256" key="2">
    <source>
        <dbReference type="ARBA" id="ARBA00023125"/>
    </source>
</evidence>